<organism evidence="5 6">
    <name type="scientific">Kribbibacterium absianum</name>
    <dbReference type="NCBI Taxonomy" id="3044210"/>
    <lineage>
        <taxon>Bacteria</taxon>
        <taxon>Bacillati</taxon>
        <taxon>Actinomycetota</taxon>
        <taxon>Coriobacteriia</taxon>
        <taxon>Coriobacteriales</taxon>
        <taxon>Kribbibacteriaceae</taxon>
        <taxon>Kribbibacterium</taxon>
    </lineage>
</organism>
<feature type="domain" description="RCK N-terminal" evidence="3">
    <location>
        <begin position="2"/>
        <end position="125"/>
    </location>
</feature>
<dbReference type="InterPro" id="IPR006037">
    <property type="entry name" value="RCK_C"/>
</dbReference>
<feature type="domain" description="RCK C-terminal" evidence="4">
    <location>
        <begin position="139"/>
        <end position="223"/>
    </location>
</feature>
<name>A0ABT6ZHH6_9ACTN</name>
<accession>A0ABT6ZHH6</accession>
<dbReference type="InterPro" id="IPR050721">
    <property type="entry name" value="Trk_Ktr_HKT_K-transport"/>
</dbReference>
<dbReference type="PROSITE" id="PS51201">
    <property type="entry name" value="RCK_N"/>
    <property type="match status" value="1"/>
</dbReference>
<keyword evidence="1" id="KW-0813">Transport</keyword>
<dbReference type="PANTHER" id="PTHR43833:SF5">
    <property type="entry name" value="TRK SYSTEM POTASSIUM UPTAKE PROTEIN TRKA"/>
    <property type="match status" value="1"/>
</dbReference>
<dbReference type="PANTHER" id="PTHR43833">
    <property type="entry name" value="POTASSIUM CHANNEL PROTEIN 2-RELATED-RELATED"/>
    <property type="match status" value="1"/>
</dbReference>
<dbReference type="Pfam" id="PF02254">
    <property type="entry name" value="TrkA_N"/>
    <property type="match status" value="1"/>
</dbReference>
<gene>
    <name evidence="5" type="ORF">QJ043_00210</name>
</gene>
<keyword evidence="2" id="KW-0406">Ion transport</keyword>
<keyword evidence="6" id="KW-1185">Reference proteome</keyword>
<dbReference type="Gene3D" id="3.40.50.720">
    <property type="entry name" value="NAD(P)-binding Rossmann-like Domain"/>
    <property type="match status" value="1"/>
</dbReference>
<proteinExistence type="predicted"/>
<dbReference type="SUPFAM" id="SSF116726">
    <property type="entry name" value="TrkA C-terminal domain-like"/>
    <property type="match status" value="1"/>
</dbReference>
<evidence type="ECO:0000256" key="1">
    <source>
        <dbReference type="ARBA" id="ARBA00022448"/>
    </source>
</evidence>
<evidence type="ECO:0000259" key="4">
    <source>
        <dbReference type="PROSITE" id="PS51202"/>
    </source>
</evidence>
<reference evidence="5" key="1">
    <citation type="submission" date="2023-05" db="EMBL/GenBank/DDBJ databases">
        <title>[olsenella] sp. nov., isolated from a pig farm feces dump.</title>
        <authorList>
            <person name="Chang Y.-H."/>
        </authorList>
    </citation>
    <scope>NUCLEOTIDE SEQUENCE</scope>
    <source>
        <strain evidence="5">YH-ols2217</strain>
    </source>
</reference>
<dbReference type="SUPFAM" id="SSF51735">
    <property type="entry name" value="NAD(P)-binding Rossmann-fold domains"/>
    <property type="match status" value="1"/>
</dbReference>
<protein>
    <submittedName>
        <fullName evidence="5">TrkA family potassium uptake protein</fullName>
    </submittedName>
</protein>
<dbReference type="EMBL" id="JASJEX010000001">
    <property type="protein sequence ID" value="MDJ1128513.1"/>
    <property type="molecule type" value="Genomic_DNA"/>
</dbReference>
<dbReference type="InterPro" id="IPR003148">
    <property type="entry name" value="RCK_N"/>
</dbReference>
<evidence type="ECO:0000313" key="5">
    <source>
        <dbReference type="EMBL" id="MDJ1128513.1"/>
    </source>
</evidence>
<evidence type="ECO:0000313" key="6">
    <source>
        <dbReference type="Proteomes" id="UP001431693"/>
    </source>
</evidence>
<sequence length="229" mass="24550">MKRSVLLIGGYSKTRSLATSLIAKGYAVTAINDNPTICDELSSIDGLEVVCGDSCEAGILDEAGAGSCDISIALSNSDARNLVSSELCKERFGVPKSVSIVNDAKKLEFFHSMGVNAPISVAHMITSLIEQQAFVDDLENVIPMDHGQIEVMELRVPKDSPHAGKRIRELDIPGDVIVACLLRGPRTIVPNGNTTVLPGDRLIVISGQHLESDSSDDSEFLNDMQDVRS</sequence>
<dbReference type="Proteomes" id="UP001431693">
    <property type="component" value="Unassembled WGS sequence"/>
</dbReference>
<evidence type="ECO:0000259" key="3">
    <source>
        <dbReference type="PROSITE" id="PS51201"/>
    </source>
</evidence>
<dbReference type="PROSITE" id="PS51202">
    <property type="entry name" value="RCK_C"/>
    <property type="match status" value="1"/>
</dbReference>
<dbReference type="RefSeq" id="WP_283712157.1">
    <property type="nucleotide sequence ID" value="NZ_JASJEW010000001.1"/>
</dbReference>
<dbReference type="InterPro" id="IPR036721">
    <property type="entry name" value="RCK_C_sf"/>
</dbReference>
<dbReference type="InterPro" id="IPR036291">
    <property type="entry name" value="NAD(P)-bd_dom_sf"/>
</dbReference>
<comment type="caution">
    <text evidence="5">The sequence shown here is derived from an EMBL/GenBank/DDBJ whole genome shotgun (WGS) entry which is preliminary data.</text>
</comment>
<dbReference type="Pfam" id="PF02080">
    <property type="entry name" value="TrkA_C"/>
    <property type="match status" value="1"/>
</dbReference>
<evidence type="ECO:0000256" key="2">
    <source>
        <dbReference type="ARBA" id="ARBA00023065"/>
    </source>
</evidence>
<dbReference type="Gene3D" id="3.30.70.1450">
    <property type="entry name" value="Regulator of K+ conductance, C-terminal domain"/>
    <property type="match status" value="1"/>
</dbReference>